<evidence type="ECO:0000256" key="7">
    <source>
        <dbReference type="ARBA" id="ARBA00023114"/>
    </source>
</evidence>
<dbReference type="Proteomes" id="UP000006633">
    <property type="component" value="Chromosome"/>
</dbReference>
<keyword evidence="7 10" id="KW-0626">Porin</keyword>
<keyword evidence="4 10" id="KW-0812">Transmembrane</keyword>
<evidence type="ECO:0000256" key="8">
    <source>
        <dbReference type="ARBA" id="ARBA00023136"/>
    </source>
</evidence>
<proteinExistence type="inferred from homology"/>
<evidence type="ECO:0000256" key="1">
    <source>
        <dbReference type="ARBA" id="ARBA00009521"/>
    </source>
</evidence>
<dbReference type="HOGENOM" id="CLU_2398164_0_0_5"/>
<comment type="function">
    <text evidence="10">Forms passive diffusion pores that allow small molecular weight hydrophilic materials across the outer membrane.</text>
</comment>
<dbReference type="STRING" id="639283.Snov_4017"/>
<comment type="subcellular location">
    <subcellularLocation>
        <location evidence="10">Cell outer membrane</location>
        <topology evidence="10">Multi-pass membrane protein</topology>
    </subcellularLocation>
</comment>
<dbReference type="InterPro" id="IPR003684">
    <property type="entry name" value="Porin_alphabac"/>
</dbReference>
<evidence type="ECO:0000256" key="9">
    <source>
        <dbReference type="ARBA" id="ARBA00023237"/>
    </source>
</evidence>
<accession>D7A0G6</accession>
<comment type="similarity">
    <text evidence="1 10">Belongs to the alphaproteobacteria porin family.</text>
</comment>
<dbReference type="GO" id="GO:0009279">
    <property type="term" value="C:cell outer membrane"/>
    <property type="evidence" value="ECO:0007669"/>
    <property type="project" value="UniProtKB-SubCell"/>
</dbReference>
<reference evidence="11 12" key="1">
    <citation type="journal article" date="2012" name="Stand. Genomic Sci.">
        <title>Complete genome sequence of the facultatively chemolithoautotrophic and methylotrophic alpha Proteobacterium Starkeya novella type strain (ATCC 8093(T)).</title>
        <authorList>
            <person name="Kappler U."/>
            <person name="Davenport K."/>
            <person name="Beatson S."/>
            <person name="Lucas S."/>
            <person name="Lapidus A."/>
            <person name="Copeland A."/>
            <person name="Berry K.W."/>
            <person name="Glavina Del Rio T."/>
            <person name="Hammon N."/>
            <person name="Dalin E."/>
            <person name="Tice H."/>
            <person name="Pitluck S."/>
            <person name="Richardson P."/>
            <person name="Bruce D."/>
            <person name="Goodwin L.A."/>
            <person name="Han C."/>
            <person name="Tapia R."/>
            <person name="Detter J.C."/>
            <person name="Chang Y.J."/>
            <person name="Jeffries C.D."/>
            <person name="Land M."/>
            <person name="Hauser L."/>
            <person name="Kyrpides N.C."/>
            <person name="Goker M."/>
            <person name="Ivanova N."/>
            <person name="Klenk H.P."/>
            <person name="Woyke T."/>
        </authorList>
    </citation>
    <scope>NUCLEOTIDE SEQUENCE [LARGE SCALE GENOMIC DNA]</scope>
    <source>
        <strain evidence="12">ATCC 8093 / DSM 506 / JCM 20403 / CCM 1077 / IAM 12100 / NBRC 12443 / NCIMB 10456</strain>
    </source>
</reference>
<keyword evidence="2 10" id="KW-0813">Transport</keyword>
<keyword evidence="3 10" id="KW-1134">Transmembrane beta strand</keyword>
<sequence>MFKGAAMRQVHARTAILAAMLLTALPAAAQNGPQAATTAKPDPVCASYGAGFARVPGTQTCVKMSSSVQTDAYGTDVSGSARVDALAPALKSK</sequence>
<protein>
    <recommendedName>
        <fullName evidence="10">Porin</fullName>
    </recommendedName>
</protein>
<dbReference type="GO" id="GO:0046930">
    <property type="term" value="C:pore complex"/>
    <property type="evidence" value="ECO:0007669"/>
    <property type="project" value="UniProtKB-KW"/>
</dbReference>
<evidence type="ECO:0000256" key="6">
    <source>
        <dbReference type="ARBA" id="ARBA00023065"/>
    </source>
</evidence>
<comment type="domain">
    <text evidence="10">Consists of 16-stranded beta-barrel sheets, with large surface-exposed loops, that form a transmembrane pore at the center of each barrel. The pore is partially ocluded by a peptide loop that folds into the pore lumen.</text>
</comment>
<feature type="chain" id="PRO_5009366527" description="Porin" evidence="10">
    <location>
        <begin position="30"/>
        <end position="93"/>
    </location>
</feature>
<evidence type="ECO:0000313" key="11">
    <source>
        <dbReference type="EMBL" id="ADH91287.1"/>
    </source>
</evidence>
<organism evidence="11 12">
    <name type="scientific">Ancylobacter novellus (strain ATCC 8093 / DSM 506 / JCM 20403 / CCM 1077 / IAM 12100 / NBRC 12443 / NCIMB 10456)</name>
    <name type="common">Starkeya novella</name>
    <dbReference type="NCBI Taxonomy" id="639283"/>
    <lineage>
        <taxon>Bacteria</taxon>
        <taxon>Pseudomonadati</taxon>
        <taxon>Pseudomonadota</taxon>
        <taxon>Alphaproteobacteria</taxon>
        <taxon>Hyphomicrobiales</taxon>
        <taxon>Xanthobacteraceae</taxon>
        <taxon>Ancylobacter</taxon>
    </lineage>
</organism>
<dbReference type="eggNOG" id="ENOG5031ARW">
    <property type="taxonomic scope" value="Bacteria"/>
</dbReference>
<evidence type="ECO:0000256" key="5">
    <source>
        <dbReference type="ARBA" id="ARBA00022729"/>
    </source>
</evidence>
<keyword evidence="9 10" id="KW-0998">Cell outer membrane</keyword>
<name>D7A0G6_ANCN5</name>
<dbReference type="GO" id="GO:0006811">
    <property type="term" value="P:monoatomic ion transport"/>
    <property type="evidence" value="ECO:0007669"/>
    <property type="project" value="UniProtKB-KW"/>
</dbReference>
<evidence type="ECO:0000313" key="12">
    <source>
        <dbReference type="Proteomes" id="UP000006633"/>
    </source>
</evidence>
<dbReference type="EMBL" id="CP002026">
    <property type="protein sequence ID" value="ADH91287.1"/>
    <property type="molecule type" value="Genomic_DNA"/>
</dbReference>
<keyword evidence="8 10" id="KW-0472">Membrane</keyword>
<keyword evidence="12" id="KW-1185">Reference proteome</keyword>
<dbReference type="Pfam" id="PF02530">
    <property type="entry name" value="Porin_2"/>
    <property type="match status" value="1"/>
</dbReference>
<evidence type="ECO:0000256" key="2">
    <source>
        <dbReference type="ARBA" id="ARBA00022448"/>
    </source>
</evidence>
<keyword evidence="6 10" id="KW-0406">Ion transport</keyword>
<dbReference type="OrthoDB" id="8456128at2"/>
<evidence type="ECO:0000256" key="10">
    <source>
        <dbReference type="RuleBase" id="RU364005"/>
    </source>
</evidence>
<evidence type="ECO:0000256" key="3">
    <source>
        <dbReference type="ARBA" id="ARBA00022452"/>
    </source>
</evidence>
<gene>
    <name evidence="11" type="ordered locus">Snov_4017</name>
</gene>
<evidence type="ECO:0000256" key="4">
    <source>
        <dbReference type="ARBA" id="ARBA00022692"/>
    </source>
</evidence>
<feature type="signal peptide" evidence="10">
    <location>
        <begin position="1"/>
        <end position="29"/>
    </location>
</feature>
<dbReference type="KEGG" id="sno:Snov_4017"/>
<dbReference type="AlphaFoldDB" id="D7A0G6"/>
<keyword evidence="5 10" id="KW-0732">Signal</keyword>
<dbReference type="GO" id="GO:0015288">
    <property type="term" value="F:porin activity"/>
    <property type="evidence" value="ECO:0007669"/>
    <property type="project" value="UniProtKB-KW"/>
</dbReference>